<accession>A0AAV4WNG4</accession>
<evidence type="ECO:0000313" key="2">
    <source>
        <dbReference type="EMBL" id="GIY84041.1"/>
    </source>
</evidence>
<protein>
    <submittedName>
        <fullName evidence="2">Uncharacterized protein</fullName>
    </submittedName>
</protein>
<dbReference type="EMBL" id="BPLQ01014882">
    <property type="protein sequence ID" value="GIY84041.1"/>
    <property type="molecule type" value="Genomic_DNA"/>
</dbReference>
<keyword evidence="1" id="KW-0472">Membrane</keyword>
<evidence type="ECO:0000313" key="3">
    <source>
        <dbReference type="Proteomes" id="UP001054837"/>
    </source>
</evidence>
<keyword evidence="1" id="KW-0812">Transmembrane</keyword>
<gene>
    <name evidence="2" type="ORF">CDAR_396061</name>
</gene>
<dbReference type="AlphaFoldDB" id="A0AAV4WNG4"/>
<dbReference type="Proteomes" id="UP001054837">
    <property type="component" value="Unassembled WGS sequence"/>
</dbReference>
<keyword evidence="3" id="KW-1185">Reference proteome</keyword>
<sequence length="106" mass="11937">MWGRGFVTFYVYTCAKKKVPEEGVIGQIMGGFQNRGRTEGVGDSHLQRFEKIRDIPSPGMSGNLRPPKKGELHLSYNSVSHHKADFFFLPSALFAFIAIYKATLKK</sequence>
<evidence type="ECO:0000256" key="1">
    <source>
        <dbReference type="SAM" id="Phobius"/>
    </source>
</evidence>
<feature type="transmembrane region" description="Helical" evidence="1">
    <location>
        <begin position="86"/>
        <end position="104"/>
    </location>
</feature>
<proteinExistence type="predicted"/>
<reference evidence="2 3" key="1">
    <citation type="submission" date="2021-06" db="EMBL/GenBank/DDBJ databases">
        <title>Caerostris darwini draft genome.</title>
        <authorList>
            <person name="Kono N."/>
            <person name="Arakawa K."/>
        </authorList>
    </citation>
    <scope>NUCLEOTIDE SEQUENCE [LARGE SCALE GENOMIC DNA]</scope>
</reference>
<comment type="caution">
    <text evidence="2">The sequence shown here is derived from an EMBL/GenBank/DDBJ whole genome shotgun (WGS) entry which is preliminary data.</text>
</comment>
<keyword evidence="1" id="KW-1133">Transmembrane helix</keyword>
<name>A0AAV4WNG4_9ARAC</name>
<organism evidence="2 3">
    <name type="scientific">Caerostris darwini</name>
    <dbReference type="NCBI Taxonomy" id="1538125"/>
    <lineage>
        <taxon>Eukaryota</taxon>
        <taxon>Metazoa</taxon>
        <taxon>Ecdysozoa</taxon>
        <taxon>Arthropoda</taxon>
        <taxon>Chelicerata</taxon>
        <taxon>Arachnida</taxon>
        <taxon>Araneae</taxon>
        <taxon>Araneomorphae</taxon>
        <taxon>Entelegynae</taxon>
        <taxon>Araneoidea</taxon>
        <taxon>Araneidae</taxon>
        <taxon>Caerostris</taxon>
    </lineage>
</organism>